<gene>
    <name evidence="2" type="ORF">P9989_09235</name>
</gene>
<evidence type="ECO:0000313" key="3">
    <source>
        <dbReference type="Proteomes" id="UP001221597"/>
    </source>
</evidence>
<evidence type="ECO:0000313" key="2">
    <source>
        <dbReference type="EMBL" id="WFT76523.1"/>
    </source>
</evidence>
<dbReference type="EMBL" id="CP121671">
    <property type="protein sequence ID" value="WFT76523.1"/>
    <property type="molecule type" value="Genomic_DNA"/>
</dbReference>
<accession>A0ABY8J512</accession>
<feature type="transmembrane region" description="Helical" evidence="1">
    <location>
        <begin position="31"/>
        <end position="54"/>
    </location>
</feature>
<organism evidence="2 3">
    <name type="scientific">Halobacillus naozhouensis</name>
    <dbReference type="NCBI Taxonomy" id="554880"/>
    <lineage>
        <taxon>Bacteria</taxon>
        <taxon>Bacillati</taxon>
        <taxon>Bacillota</taxon>
        <taxon>Bacilli</taxon>
        <taxon>Bacillales</taxon>
        <taxon>Bacillaceae</taxon>
        <taxon>Halobacillus</taxon>
    </lineage>
</organism>
<reference evidence="2 3" key="1">
    <citation type="submission" date="2023-04" db="EMBL/GenBank/DDBJ databases">
        <title>Genome sequence of Halobacillus naozhouensis KACC 21980.</title>
        <authorList>
            <person name="Kim S."/>
            <person name="Heo J."/>
            <person name="Kwon S.-W."/>
        </authorList>
    </citation>
    <scope>NUCLEOTIDE SEQUENCE [LARGE SCALE GENOMIC DNA]</scope>
    <source>
        <strain evidence="2 3">KCTC 13234</strain>
    </source>
</reference>
<keyword evidence="1" id="KW-0812">Transmembrane</keyword>
<dbReference type="Proteomes" id="UP001221597">
    <property type="component" value="Chromosome"/>
</dbReference>
<evidence type="ECO:0000256" key="1">
    <source>
        <dbReference type="SAM" id="Phobius"/>
    </source>
</evidence>
<protein>
    <submittedName>
        <fullName evidence="2">Uncharacterized protein</fullName>
    </submittedName>
</protein>
<keyword evidence="1" id="KW-0472">Membrane</keyword>
<proteinExistence type="predicted"/>
<name>A0ABY8J512_9BACI</name>
<keyword evidence="3" id="KW-1185">Reference proteome</keyword>
<sequence>MGYILLTGILAIAVCLLTIKGFKRESILLKIFHVGALVVGVLLVILAIIGIVALGENIT</sequence>
<keyword evidence="1" id="KW-1133">Transmembrane helix</keyword>
<dbReference type="RefSeq" id="WP_283078474.1">
    <property type="nucleotide sequence ID" value="NZ_CP121671.1"/>
</dbReference>